<dbReference type="OrthoDB" id="6162708at2"/>
<evidence type="ECO:0008006" key="3">
    <source>
        <dbReference type="Google" id="ProtNLM"/>
    </source>
</evidence>
<dbReference type="PATRIC" id="fig|242163.4.peg.60"/>
<keyword evidence="2" id="KW-1185">Reference proteome</keyword>
<dbReference type="RefSeq" id="WP_050451409.1">
    <property type="nucleotide sequence ID" value="NZ_LFJJ01000001.1"/>
</dbReference>
<comment type="caution">
    <text evidence="1">The sequence shown here is derived from an EMBL/GenBank/DDBJ whole genome shotgun (WGS) entry which is preliminary data.</text>
</comment>
<dbReference type="InterPro" id="IPR021698">
    <property type="entry name" value="DUF3280"/>
</dbReference>
<dbReference type="EMBL" id="LFJJ01000001">
    <property type="protein sequence ID" value="KND62395.1"/>
    <property type="molecule type" value="Genomic_DNA"/>
</dbReference>
<evidence type="ECO:0000313" key="1">
    <source>
        <dbReference type="EMBL" id="KND62395.1"/>
    </source>
</evidence>
<evidence type="ECO:0000313" key="2">
    <source>
        <dbReference type="Proteomes" id="UP000036959"/>
    </source>
</evidence>
<dbReference type="AlphaFoldDB" id="A0A0L0MJA4"/>
<protein>
    <recommendedName>
        <fullName evidence="3">DUF2380 domain-containing protein</fullName>
    </recommendedName>
</protein>
<accession>A0A0L0MJA4</accession>
<gene>
    <name evidence="1" type="ORF">BVER_01598</name>
</gene>
<name>A0A0L0MJA4_9BURK</name>
<proteinExistence type="predicted"/>
<dbReference type="Proteomes" id="UP000036959">
    <property type="component" value="Unassembled WGS sequence"/>
</dbReference>
<dbReference type="Pfam" id="PF11684">
    <property type="entry name" value="DUF3280"/>
    <property type="match status" value="1"/>
</dbReference>
<sequence>MPFADRLPLFFVSCVLVVLSLADARAEGARPSIALLDCTLIDDNAAYNDDATNRTQAQRLAMISNALRDDLRQRALFDVTDNAPANELIASLRSTQDMSACNGCELRVAKQLGVSRVGVCWVQKISNLILNINLRVEDASNGKAVFQRSVDMRGNTDLSWQRAGKALIDLVAADPSATR</sequence>
<organism evidence="1 2">
    <name type="scientific">Candidatus Burkholderia verschuerenii</name>
    <dbReference type="NCBI Taxonomy" id="242163"/>
    <lineage>
        <taxon>Bacteria</taxon>
        <taxon>Pseudomonadati</taxon>
        <taxon>Pseudomonadota</taxon>
        <taxon>Betaproteobacteria</taxon>
        <taxon>Burkholderiales</taxon>
        <taxon>Burkholderiaceae</taxon>
        <taxon>Burkholderia</taxon>
    </lineage>
</organism>
<reference evidence="2" key="1">
    <citation type="submission" date="2015-06" db="EMBL/GenBank/DDBJ databases">
        <title>Comparative genomics of Burkholderia leaf nodule symbionts.</title>
        <authorList>
            <person name="Carlier A."/>
            <person name="Eberl L."/>
            <person name="Pinto-Carbo M."/>
        </authorList>
    </citation>
    <scope>NUCLEOTIDE SEQUENCE [LARGE SCALE GENOMIC DNA]</scope>
    <source>
        <strain evidence="2">UZHbot4</strain>
    </source>
</reference>